<feature type="region of interest" description="Disordered" evidence="1">
    <location>
        <begin position="88"/>
        <end position="131"/>
    </location>
</feature>
<evidence type="ECO:0000256" key="1">
    <source>
        <dbReference type="SAM" id="MobiDB-lite"/>
    </source>
</evidence>
<accession>A0A2K9YDF9</accession>
<name>A0A2K9YDF9_CLAUC</name>
<feature type="compositionally biased region" description="Polar residues" evidence="1">
    <location>
        <begin position="118"/>
        <end position="131"/>
    </location>
</feature>
<sequence length="434" mass="49080">MRQYTCGHSDVGDRWCDLRRLQNKECNRFNLTPETIVETDKCASCKEGDTAVDACHQDFTHPNVVSTPAFGFEGHGRFDESLKLTEEVRKPEQAQSLESEQSLNEEDPRPSFPRLPNLSASPTSSEYSSQPIHAVPGLAHNLSLNPQHRKRLPEWGPQHAGHSLLTDGLLSVTALQPLRNYGATPLRTLLAKYYLLDAISHVNLVNVNSCLDVVHSEPPIRPLAVRVAWLYTKPPKVWLNIRRMIPNLYTDVLHDILYTISDAKLYTDYVLFHTPSRPTLGPIEQGFACPALFDCVLVRQYMLNMLFREIQDFILKLSRPRLESGKDIYPDARSPSDFQSYAKSVPPKDMGPDTASNRPGKLNCDGLQQTLRVIATYSLPLISATYPGRISRVWLKISLSKDGTFSRLMDLQDRRYPLEADDRESYAQGFLFAP</sequence>
<dbReference type="EMBL" id="MG777481">
    <property type="protein sequence ID" value="AUW30879.1"/>
    <property type="molecule type" value="Genomic_DNA"/>
</dbReference>
<protein>
    <submittedName>
        <fullName evidence="2">Uncharacterized protein</fullName>
    </submittedName>
</protein>
<feature type="region of interest" description="Disordered" evidence="1">
    <location>
        <begin position="326"/>
        <end position="362"/>
    </location>
</feature>
<feature type="compositionally biased region" description="Low complexity" evidence="1">
    <location>
        <begin position="93"/>
        <end position="102"/>
    </location>
</feature>
<proteinExistence type="predicted"/>
<organism evidence="2">
    <name type="scientific">Cladonia uncialis subsp. uncialis</name>
    <dbReference type="NCBI Taxonomy" id="180999"/>
    <lineage>
        <taxon>Eukaryota</taxon>
        <taxon>Fungi</taxon>
        <taxon>Dikarya</taxon>
        <taxon>Ascomycota</taxon>
        <taxon>Pezizomycotina</taxon>
        <taxon>Lecanoromycetes</taxon>
        <taxon>OSLEUM clade</taxon>
        <taxon>Lecanoromycetidae</taxon>
        <taxon>Lecanorales</taxon>
        <taxon>Lecanorineae</taxon>
        <taxon>Cladoniaceae</taxon>
        <taxon>Cladonia</taxon>
    </lineage>
</organism>
<evidence type="ECO:0000313" key="2">
    <source>
        <dbReference type="EMBL" id="AUW30879.1"/>
    </source>
</evidence>
<dbReference type="AlphaFoldDB" id="A0A2K9YDF9"/>
<reference evidence="2" key="1">
    <citation type="submission" date="2017-12" db="EMBL/GenBank/DDBJ databases">
        <title>Genome Sequencing Reveals a Rich Biosynthetic Potential.</title>
        <authorList>
            <person name="Bertrand R.L."/>
            <person name="Abdel-Hameed M.E."/>
            <person name="Sorensen J.L."/>
        </authorList>
    </citation>
    <scope>NUCLEOTIDE SEQUENCE</scope>
</reference>